<feature type="transmembrane region" description="Helical" evidence="10">
    <location>
        <begin position="160"/>
        <end position="177"/>
    </location>
</feature>
<evidence type="ECO:0000256" key="5">
    <source>
        <dbReference type="ARBA" id="ARBA00022692"/>
    </source>
</evidence>
<proteinExistence type="inferred from homology"/>
<feature type="transmembrane region" description="Helical" evidence="10">
    <location>
        <begin position="183"/>
        <end position="201"/>
    </location>
</feature>
<evidence type="ECO:0000256" key="9">
    <source>
        <dbReference type="RuleBase" id="RU003794"/>
    </source>
</evidence>
<evidence type="ECO:0000256" key="1">
    <source>
        <dbReference type="ARBA" id="ARBA00004429"/>
    </source>
</evidence>
<keyword evidence="9" id="KW-0645">Protease</keyword>
<dbReference type="Pfam" id="PF01478">
    <property type="entry name" value="Peptidase_A24"/>
    <property type="match status" value="1"/>
</dbReference>
<feature type="transmembrane region" description="Helical" evidence="10">
    <location>
        <begin position="12"/>
        <end position="34"/>
    </location>
</feature>
<dbReference type="EC" id="3.4.23.43" evidence="9"/>
<dbReference type="Proteomes" id="UP000663992">
    <property type="component" value="Unassembled WGS sequence"/>
</dbReference>
<dbReference type="InterPro" id="IPR014032">
    <property type="entry name" value="Peptidase_A24A_bac"/>
</dbReference>
<dbReference type="InterPro" id="IPR000045">
    <property type="entry name" value="Prepilin_IV_endopep_pep"/>
</dbReference>
<comment type="function">
    <text evidence="9">Plays an essential role in type IV pili and type II pseudopili formation by proteolytically removing the leader sequence from substrate proteins and subsequently monomethylating the alpha-amino group of the newly exposed N-terminal phenylalanine.</text>
</comment>
<feature type="transmembrane region" description="Helical" evidence="10">
    <location>
        <begin position="259"/>
        <end position="277"/>
    </location>
</feature>
<dbReference type="InterPro" id="IPR050882">
    <property type="entry name" value="Prepilin_peptidase/N-MTase"/>
</dbReference>
<feature type="transmembrane region" description="Helical" evidence="10">
    <location>
        <begin position="233"/>
        <end position="252"/>
    </location>
</feature>
<comment type="caution">
    <text evidence="13">The sequence shown here is derived from an EMBL/GenBank/DDBJ whole genome shotgun (WGS) entry which is preliminary data.</text>
</comment>
<keyword evidence="5 9" id="KW-0812">Transmembrane</keyword>
<accession>A0ABS3CNZ3</accession>
<sequence>MPDIVLLLQSSPTFLIIFVLLIGLMVGSFLNVVIHRLPIMMERGWKQEYQSYFHPEQAEVLTPYNLVKPDSECPKCGHKIRAWENIPLLSWLLLGGKCSQCKTPISARYPLVELLTGLLSGWMAWHLGFGWPLLAALVLTWLLVAMTFIDLDKMLLPDQLTLALLWVGLLASTQSLFVSPVDAIIGAIAGYLSLWSVYWGFKLLTGKEGMGYGDFKLLAALGAWLGWQYLPMVILASSLVGAIIGVLMLSIQGKDKGQAIPFGPYLAIAGWLTFLYGEPVAEYYWGWILS</sequence>
<dbReference type="EC" id="2.1.1.-" evidence="9"/>
<dbReference type="Gene3D" id="1.20.120.1220">
    <property type="match status" value="1"/>
</dbReference>
<keyword evidence="9" id="KW-0511">Multifunctional enzyme</keyword>
<evidence type="ECO:0000313" key="13">
    <source>
        <dbReference type="EMBL" id="MBN7818249.1"/>
    </source>
</evidence>
<feature type="transmembrane region" description="Helical" evidence="10">
    <location>
        <begin position="131"/>
        <end position="148"/>
    </location>
</feature>
<keyword evidence="4" id="KW-0997">Cell inner membrane</keyword>
<keyword evidence="14" id="KW-1185">Reference proteome</keyword>
<keyword evidence="7 10" id="KW-0472">Membrane</keyword>
<evidence type="ECO:0000256" key="10">
    <source>
        <dbReference type="SAM" id="Phobius"/>
    </source>
</evidence>
<comment type="catalytic activity">
    <reaction evidence="9">
        <text>Typically cleaves a -Gly-|-Phe- bond to release an N-terminal, basic peptide of 5-8 residues from type IV prepilin, and then N-methylates the new N-terminal amino group, the methyl donor being S-adenosyl-L-methionine.</text>
        <dbReference type="EC" id="3.4.23.43"/>
    </reaction>
</comment>
<evidence type="ECO:0000259" key="12">
    <source>
        <dbReference type="Pfam" id="PF06750"/>
    </source>
</evidence>
<organism evidence="13 14">
    <name type="scientific">Bowmanella yangjiangensis</name>
    <dbReference type="NCBI Taxonomy" id="2811230"/>
    <lineage>
        <taxon>Bacteria</taxon>
        <taxon>Pseudomonadati</taxon>
        <taxon>Pseudomonadota</taxon>
        <taxon>Gammaproteobacteria</taxon>
        <taxon>Alteromonadales</taxon>
        <taxon>Alteromonadaceae</taxon>
        <taxon>Bowmanella</taxon>
    </lineage>
</organism>
<dbReference type="RefSeq" id="WP_206592090.1">
    <property type="nucleotide sequence ID" value="NZ_JAFKCS010000001.1"/>
</dbReference>
<dbReference type="Pfam" id="PF06750">
    <property type="entry name" value="A24_N_bact"/>
    <property type="match status" value="1"/>
</dbReference>
<evidence type="ECO:0000259" key="11">
    <source>
        <dbReference type="Pfam" id="PF01478"/>
    </source>
</evidence>
<keyword evidence="6 10" id="KW-1133">Transmembrane helix</keyword>
<comment type="subcellular location">
    <subcellularLocation>
        <location evidence="1">Cell inner membrane</location>
        <topology evidence="1">Multi-pass membrane protein</topology>
    </subcellularLocation>
    <subcellularLocation>
        <location evidence="9">Cell membrane</location>
        <topology evidence="9">Multi-pass membrane protein</topology>
    </subcellularLocation>
</comment>
<dbReference type="PANTHER" id="PTHR30487">
    <property type="entry name" value="TYPE 4 PREPILIN-LIKE PROTEINS LEADER PEPTIDE-PROCESSING ENZYME"/>
    <property type="match status" value="1"/>
</dbReference>
<feature type="domain" description="Prepilin type IV endopeptidase peptidase" evidence="11">
    <location>
        <begin position="137"/>
        <end position="246"/>
    </location>
</feature>
<reference evidence="13 14" key="1">
    <citation type="submission" date="2021-03" db="EMBL/GenBank/DDBJ databases">
        <title>novel species isolated from a fishpond in China.</title>
        <authorList>
            <person name="Lu H."/>
            <person name="Cai Z."/>
        </authorList>
    </citation>
    <scope>NUCLEOTIDE SEQUENCE [LARGE SCALE GENOMIC DNA]</scope>
    <source>
        <strain evidence="13 14">Y57</strain>
    </source>
</reference>
<evidence type="ECO:0000256" key="2">
    <source>
        <dbReference type="ARBA" id="ARBA00005801"/>
    </source>
</evidence>
<dbReference type="PANTHER" id="PTHR30487:SF0">
    <property type="entry name" value="PREPILIN LEADER PEPTIDASE_N-METHYLTRANSFERASE-RELATED"/>
    <property type="match status" value="1"/>
</dbReference>
<evidence type="ECO:0000256" key="3">
    <source>
        <dbReference type="ARBA" id="ARBA00022475"/>
    </source>
</evidence>
<gene>
    <name evidence="13" type="ORF">J0A65_00155</name>
</gene>
<keyword evidence="9" id="KW-0378">Hydrolase</keyword>
<keyword evidence="9" id="KW-0489">Methyltransferase</keyword>
<dbReference type="PRINTS" id="PR00864">
    <property type="entry name" value="PREPILNPTASE"/>
</dbReference>
<dbReference type="InterPro" id="IPR010627">
    <property type="entry name" value="Prepilin_pept_A24_N"/>
</dbReference>
<protein>
    <recommendedName>
        <fullName evidence="9">Prepilin leader peptidase/N-methyltransferase</fullName>
        <ecNumber evidence="9">2.1.1.-</ecNumber>
        <ecNumber evidence="9">3.4.23.43</ecNumber>
    </recommendedName>
</protein>
<keyword evidence="3" id="KW-1003">Cell membrane</keyword>
<evidence type="ECO:0000313" key="14">
    <source>
        <dbReference type="Proteomes" id="UP000663992"/>
    </source>
</evidence>
<keyword evidence="9" id="KW-0808">Transferase</keyword>
<comment type="similarity">
    <text evidence="2 8">Belongs to the peptidase A24 family.</text>
</comment>
<name>A0ABS3CNZ3_9ALTE</name>
<evidence type="ECO:0000256" key="4">
    <source>
        <dbReference type="ARBA" id="ARBA00022519"/>
    </source>
</evidence>
<dbReference type="EMBL" id="JAFKCS010000001">
    <property type="protein sequence ID" value="MBN7818249.1"/>
    <property type="molecule type" value="Genomic_DNA"/>
</dbReference>
<evidence type="ECO:0000256" key="6">
    <source>
        <dbReference type="ARBA" id="ARBA00022989"/>
    </source>
</evidence>
<evidence type="ECO:0000256" key="7">
    <source>
        <dbReference type="ARBA" id="ARBA00023136"/>
    </source>
</evidence>
<feature type="domain" description="Prepilin peptidase A24 N-terminal" evidence="12">
    <location>
        <begin position="21"/>
        <end position="126"/>
    </location>
</feature>
<evidence type="ECO:0000256" key="8">
    <source>
        <dbReference type="RuleBase" id="RU003793"/>
    </source>
</evidence>